<evidence type="ECO:0000256" key="5">
    <source>
        <dbReference type="SAM" id="MobiDB-lite"/>
    </source>
</evidence>
<dbReference type="InterPro" id="IPR000727">
    <property type="entry name" value="T_SNARE_dom"/>
</dbReference>
<feature type="compositionally biased region" description="Basic and acidic residues" evidence="5">
    <location>
        <begin position="345"/>
        <end position="355"/>
    </location>
</feature>
<reference evidence="8" key="1">
    <citation type="submission" date="2025-08" db="UniProtKB">
        <authorList>
            <consortium name="RefSeq"/>
        </authorList>
    </citation>
    <scope>IDENTIFICATION</scope>
</reference>
<feature type="compositionally biased region" description="Low complexity" evidence="5">
    <location>
        <begin position="335"/>
        <end position="344"/>
    </location>
</feature>
<sequence>MAENMDACETVQTWSASFYHSASRKWLYGVLTLTPSAVYFQSDKTEGAADYQIRVEFLSIKTIRKAMSSFLFASITLLIEENQTLWFSSLANRNVTYLILQHFYHAFLCSSHGKSQEDTQDLPVSQPQNKTKLGTDLLRSVYDSQKTLETAAVSLVSQGQQLSSVACVVEDIHEDLSVAERIASGLTSWLGRWKMPKAQKAEELIFVKQNDIADVTDVDVLCSQVMRDKITPRKECVLRVGKEGVTILDLKQKILNYLKWSDVSRIRVISPWEVLLTRFLIGEPDLSFNVICVAMPAVLVKFESFAKSKMEYMSPPAESSVQRATAPSSVPNDSPSPWSSMQSSPDRDSPKHVPTENDVPQIQARAQKDVVSDAEAAELSATLENLKSLALDISTEQDSQLDMIDRVTQSVDRADYRQKELDKKMNKLLK</sequence>
<feature type="compositionally biased region" description="Polar residues" evidence="5">
    <location>
        <begin position="317"/>
        <end position="333"/>
    </location>
</feature>
<evidence type="ECO:0000256" key="2">
    <source>
        <dbReference type="ARBA" id="ARBA00024354"/>
    </source>
</evidence>
<dbReference type="Pfam" id="PF02893">
    <property type="entry name" value="GRAM"/>
    <property type="match status" value="1"/>
</dbReference>
<gene>
    <name evidence="8" type="primary">LOC101856492</name>
</gene>
<name>A0ABM0KB80_APLCA</name>
<evidence type="ECO:0000313" key="8">
    <source>
        <dbReference type="RefSeq" id="XP_005113415.2"/>
    </source>
</evidence>
<dbReference type="PANTHER" id="PTHR19305">
    <property type="entry name" value="SYNAPTOSOMAL ASSOCIATED PROTEIN"/>
    <property type="match status" value="1"/>
</dbReference>
<protein>
    <recommendedName>
        <fullName evidence="3">Synaptosomal-associated protein 47</fullName>
    </recommendedName>
    <alternativeName>
        <fullName evidence="4">Synaptosomal-associated 47 kDa protein</fullName>
    </alternativeName>
</protein>
<dbReference type="Proteomes" id="UP000694888">
    <property type="component" value="Unplaced"/>
</dbReference>
<keyword evidence="7" id="KW-1185">Reference proteome</keyword>
<dbReference type="Gene3D" id="1.20.5.110">
    <property type="match status" value="2"/>
</dbReference>
<dbReference type="PROSITE" id="PS50192">
    <property type="entry name" value="T_SNARE"/>
    <property type="match status" value="1"/>
</dbReference>
<feature type="domain" description="T-SNARE coiled-coil homology" evidence="6">
    <location>
        <begin position="372"/>
        <end position="428"/>
    </location>
</feature>
<dbReference type="GeneID" id="101856492"/>
<keyword evidence="1" id="KW-0677">Repeat</keyword>
<dbReference type="InterPro" id="IPR004182">
    <property type="entry name" value="GRAM"/>
</dbReference>
<evidence type="ECO:0000256" key="3">
    <source>
        <dbReference type="ARBA" id="ARBA00024443"/>
    </source>
</evidence>
<accession>A0ABM0KB80</accession>
<proteinExistence type="inferred from homology"/>
<dbReference type="PANTHER" id="PTHR19305:SF1">
    <property type="entry name" value="SYNAPTOSOMAL-ASSOCIATED PROTEIN 47"/>
    <property type="match status" value="1"/>
</dbReference>
<comment type="similarity">
    <text evidence="2">Belongs to the SVAP1 family.</text>
</comment>
<dbReference type="SUPFAM" id="SSF58038">
    <property type="entry name" value="SNARE fusion complex"/>
    <property type="match status" value="2"/>
</dbReference>
<evidence type="ECO:0000256" key="4">
    <source>
        <dbReference type="ARBA" id="ARBA00032027"/>
    </source>
</evidence>
<dbReference type="InterPro" id="IPR011993">
    <property type="entry name" value="PH-like_dom_sf"/>
</dbReference>
<organism evidence="7 8">
    <name type="scientific">Aplysia californica</name>
    <name type="common">California sea hare</name>
    <dbReference type="NCBI Taxonomy" id="6500"/>
    <lineage>
        <taxon>Eukaryota</taxon>
        <taxon>Metazoa</taxon>
        <taxon>Spiralia</taxon>
        <taxon>Lophotrochozoa</taxon>
        <taxon>Mollusca</taxon>
        <taxon>Gastropoda</taxon>
        <taxon>Heterobranchia</taxon>
        <taxon>Euthyneura</taxon>
        <taxon>Tectipleura</taxon>
        <taxon>Aplysiida</taxon>
        <taxon>Aplysioidea</taxon>
        <taxon>Aplysiidae</taxon>
        <taxon>Aplysia</taxon>
    </lineage>
</organism>
<evidence type="ECO:0000259" key="6">
    <source>
        <dbReference type="PROSITE" id="PS50192"/>
    </source>
</evidence>
<feature type="region of interest" description="Disordered" evidence="5">
    <location>
        <begin position="317"/>
        <end position="358"/>
    </location>
</feature>
<dbReference type="Gene3D" id="2.30.29.30">
    <property type="entry name" value="Pleckstrin-homology domain (PH domain)/Phosphotyrosine-binding domain (PTB)"/>
    <property type="match status" value="1"/>
</dbReference>
<dbReference type="RefSeq" id="XP_005113415.2">
    <property type="nucleotide sequence ID" value="XM_005113358.3"/>
</dbReference>
<evidence type="ECO:0000313" key="7">
    <source>
        <dbReference type="Proteomes" id="UP000694888"/>
    </source>
</evidence>
<evidence type="ECO:0000256" key="1">
    <source>
        <dbReference type="ARBA" id="ARBA00022737"/>
    </source>
</evidence>